<dbReference type="InterPro" id="IPR050904">
    <property type="entry name" value="Adhesion/Biosynth-related"/>
</dbReference>
<dbReference type="EMBL" id="ML145084">
    <property type="protein sequence ID" value="TBU66180.1"/>
    <property type="molecule type" value="Genomic_DNA"/>
</dbReference>
<dbReference type="PROSITE" id="PS50213">
    <property type="entry name" value="FAS1"/>
    <property type="match status" value="2"/>
</dbReference>
<feature type="compositionally biased region" description="Basic and acidic residues" evidence="1">
    <location>
        <begin position="493"/>
        <end position="507"/>
    </location>
</feature>
<dbReference type="SMART" id="SM00554">
    <property type="entry name" value="FAS1"/>
    <property type="match status" value="2"/>
</dbReference>
<proteinExistence type="predicted"/>
<dbReference type="GO" id="GO:0016236">
    <property type="term" value="P:macroautophagy"/>
    <property type="evidence" value="ECO:0007669"/>
    <property type="project" value="TreeGrafter"/>
</dbReference>
<dbReference type="Gene3D" id="2.30.180.10">
    <property type="entry name" value="FAS1 domain"/>
    <property type="match status" value="2"/>
</dbReference>
<feature type="compositionally biased region" description="Basic and acidic residues" evidence="1">
    <location>
        <begin position="114"/>
        <end position="128"/>
    </location>
</feature>
<dbReference type="AlphaFoldDB" id="A0A4Q9P6N8"/>
<feature type="region of interest" description="Disordered" evidence="1">
    <location>
        <begin position="493"/>
        <end position="584"/>
    </location>
</feature>
<protein>
    <submittedName>
        <fullName evidence="3">FAS1 domain-containing protein</fullName>
    </submittedName>
</protein>
<gene>
    <name evidence="3" type="ORF">BD310DRAFT_45783</name>
</gene>
<evidence type="ECO:0000256" key="2">
    <source>
        <dbReference type="SAM" id="SignalP"/>
    </source>
</evidence>
<dbReference type="GO" id="GO:0000329">
    <property type="term" value="C:fungal-type vacuole membrane"/>
    <property type="evidence" value="ECO:0007669"/>
    <property type="project" value="TreeGrafter"/>
</dbReference>
<reference evidence="3 4" key="1">
    <citation type="submission" date="2019-01" db="EMBL/GenBank/DDBJ databases">
        <title>Draft genome sequences of three monokaryotic isolates of the white-rot basidiomycete fungus Dichomitus squalens.</title>
        <authorList>
            <consortium name="DOE Joint Genome Institute"/>
            <person name="Lopez S.C."/>
            <person name="Andreopoulos B."/>
            <person name="Pangilinan J."/>
            <person name="Lipzen A."/>
            <person name="Riley R."/>
            <person name="Ahrendt S."/>
            <person name="Ng V."/>
            <person name="Barry K."/>
            <person name="Daum C."/>
            <person name="Grigoriev I.V."/>
            <person name="Hilden K.S."/>
            <person name="Makela M.R."/>
            <person name="de Vries R.P."/>
        </authorList>
    </citation>
    <scope>NUCLEOTIDE SEQUENCE [LARGE SCALE GENOMIC DNA]</scope>
    <source>
        <strain evidence="3 4">CBS 464.89</strain>
    </source>
</reference>
<feature type="compositionally biased region" description="Pro residues" evidence="1">
    <location>
        <begin position="508"/>
        <end position="544"/>
    </location>
</feature>
<feature type="signal peptide" evidence="2">
    <location>
        <begin position="1"/>
        <end position="19"/>
    </location>
</feature>
<dbReference type="GO" id="GO:0005615">
    <property type="term" value="C:extracellular space"/>
    <property type="evidence" value="ECO:0007669"/>
    <property type="project" value="TreeGrafter"/>
</dbReference>
<sequence>MLLLHTVLAVVYSGLLVSARPEYLGRFYDAEGAELTDASEYSYYYRPQHEAASYENTPQWAPDASQQILGTRPEYAEEGYDGQEPDRFPGADLGRRPEPPHHFPPPPPPPHFPEPPHEFPKPPHHFPEPPHYPTPEPHHPHGPPEGTPKKGPFPHFPKPDHHKTKDKTIYQFLESHPKFSRLFKLVNYTEDITNLLNDSSQSVTFFALPDWAFPKPPHHHGGDGDEDAQLEELFQTGGDLSDMLAAAEGYLSSAHKPDEDKIKQFLKYSLLYNILPAQTPLHQLRSNHTHATSLKLEDGSLDGEQLRIRVGKGFGADFRPTINFVSKVLVPDIPTKNGAIHVISKPILPPPSVFQIAFLFSDSFSIFSSAIQRVGLTDELDFHGGEDGSGTGAVSIFAPHNKAFSRLPPRLKFYLFSPFGQKALKKLLQFHIVPDAVLHSNYYHNASESEFVPCHHGVKTNQFYAHPDPYSQDWSILEESRGQEYAEFGNVREDPGWFEHDGRHPELHVPPPPPPPHIPPPPEDLPPPPPPRNRQPQHPPPPRGGGPDHPHHPPPGDEPHYPPHHPPPHPPPPSKEGHHHHHHLPRPDVVYKANATVPTLLEGHPLEVKVVQLVFKSPFGGEHHKHAFYKTVVIAHGQPVTVPDVPARNGAIHVVTRLLNPLKKPRHHHGHEFEGDDLGFGPFLREDLENDDADEWAGWEEWLPRWAEE</sequence>
<feature type="compositionally biased region" description="Basic and acidic residues" evidence="1">
    <location>
        <begin position="84"/>
        <end position="101"/>
    </location>
</feature>
<keyword evidence="2" id="KW-0732">Signal</keyword>
<keyword evidence="4" id="KW-1185">Reference proteome</keyword>
<dbReference type="InterPro" id="IPR000782">
    <property type="entry name" value="FAS1_domain"/>
</dbReference>
<feature type="chain" id="PRO_5043658058" evidence="2">
    <location>
        <begin position="20"/>
        <end position="709"/>
    </location>
</feature>
<dbReference type="InterPro" id="IPR036378">
    <property type="entry name" value="FAS1_dom_sf"/>
</dbReference>
<accession>A0A4Q9P6N8</accession>
<name>A0A4Q9P6N8_9APHY</name>
<evidence type="ECO:0000256" key="1">
    <source>
        <dbReference type="SAM" id="MobiDB-lite"/>
    </source>
</evidence>
<dbReference type="PANTHER" id="PTHR10900:SF122">
    <property type="entry name" value="FAS1 DOMAIN-CONTAINING PROTEIN"/>
    <property type="match status" value="1"/>
</dbReference>
<feature type="region of interest" description="Disordered" evidence="1">
    <location>
        <begin position="77"/>
        <end position="164"/>
    </location>
</feature>
<evidence type="ECO:0000313" key="4">
    <source>
        <dbReference type="Proteomes" id="UP000292082"/>
    </source>
</evidence>
<dbReference type="PANTHER" id="PTHR10900">
    <property type="entry name" value="PERIOSTIN-RELATED"/>
    <property type="match status" value="1"/>
</dbReference>
<feature type="compositionally biased region" description="Basic and acidic residues" evidence="1">
    <location>
        <begin position="546"/>
        <end position="561"/>
    </location>
</feature>
<dbReference type="SUPFAM" id="SSF82153">
    <property type="entry name" value="FAS1 domain"/>
    <property type="match status" value="2"/>
</dbReference>
<feature type="compositionally biased region" description="Pro residues" evidence="1">
    <location>
        <begin position="102"/>
        <end position="113"/>
    </location>
</feature>
<evidence type="ECO:0000313" key="3">
    <source>
        <dbReference type="EMBL" id="TBU66180.1"/>
    </source>
</evidence>
<dbReference type="Proteomes" id="UP000292082">
    <property type="component" value="Unassembled WGS sequence"/>
</dbReference>
<dbReference type="Pfam" id="PF02469">
    <property type="entry name" value="Fasciclin"/>
    <property type="match status" value="2"/>
</dbReference>
<organism evidence="3 4">
    <name type="scientific">Dichomitus squalens</name>
    <dbReference type="NCBI Taxonomy" id="114155"/>
    <lineage>
        <taxon>Eukaryota</taxon>
        <taxon>Fungi</taxon>
        <taxon>Dikarya</taxon>
        <taxon>Basidiomycota</taxon>
        <taxon>Agaricomycotina</taxon>
        <taxon>Agaricomycetes</taxon>
        <taxon>Polyporales</taxon>
        <taxon>Polyporaceae</taxon>
        <taxon>Dichomitus</taxon>
    </lineage>
</organism>